<comment type="similarity">
    <text evidence="2">Belongs to the phytochrome family.</text>
</comment>
<dbReference type="PROSITE" id="PS50112">
    <property type="entry name" value="PAS"/>
    <property type="match status" value="2"/>
</dbReference>
<evidence type="ECO:0000256" key="8">
    <source>
        <dbReference type="ARBA" id="ARBA00023170"/>
    </source>
</evidence>
<dbReference type="InterPro" id="IPR029016">
    <property type="entry name" value="GAF-like_dom_sf"/>
</dbReference>
<dbReference type="Gene3D" id="3.30.450.270">
    <property type="match status" value="1"/>
</dbReference>
<comment type="caution">
    <text evidence="11">The sequence shown here is derived from an EMBL/GenBank/DDBJ whole genome shotgun (WGS) entry which is preliminary data.</text>
</comment>
<dbReference type="Pfam" id="PF02518">
    <property type="entry name" value="HATPase_c"/>
    <property type="match status" value="1"/>
</dbReference>
<evidence type="ECO:0000259" key="9">
    <source>
        <dbReference type="PROSITE" id="PS50109"/>
    </source>
</evidence>
<dbReference type="InterPro" id="IPR013515">
    <property type="entry name" value="Phytochrome_cen-reg"/>
</dbReference>
<evidence type="ECO:0000256" key="4">
    <source>
        <dbReference type="ARBA" id="ARBA00022606"/>
    </source>
</evidence>
<dbReference type="FunFam" id="3.30.450.20:FF:000039">
    <property type="entry name" value="Phytochrome"/>
    <property type="match status" value="1"/>
</dbReference>
<dbReference type="PANTHER" id="PTHR47876:SF3">
    <property type="entry name" value="PHYTOCHROME 1"/>
    <property type="match status" value="1"/>
</dbReference>
<keyword evidence="5" id="KW-0157">Chromophore</keyword>
<feature type="domain" description="PAS" evidence="10">
    <location>
        <begin position="561"/>
        <end position="639"/>
    </location>
</feature>
<keyword evidence="12" id="KW-1185">Reference proteome</keyword>
<dbReference type="InterPro" id="IPR005467">
    <property type="entry name" value="His_kinase_dom"/>
</dbReference>
<dbReference type="Pfam" id="PF08446">
    <property type="entry name" value="PAS_2"/>
    <property type="match status" value="1"/>
</dbReference>
<dbReference type="GO" id="GO:0009881">
    <property type="term" value="F:photoreceptor activity"/>
    <property type="evidence" value="ECO:0007669"/>
    <property type="project" value="UniProtKB-KW"/>
</dbReference>
<name>A0A834W5Q7_9FABA</name>
<dbReference type="Gene3D" id="3.30.450.40">
    <property type="match status" value="1"/>
</dbReference>
<dbReference type="InterPro" id="IPR036890">
    <property type="entry name" value="HATPase_C_sf"/>
</dbReference>
<evidence type="ECO:0000256" key="2">
    <source>
        <dbReference type="ARBA" id="ARBA00008235"/>
    </source>
</evidence>
<dbReference type="GO" id="GO:0006355">
    <property type="term" value="P:regulation of DNA-templated transcription"/>
    <property type="evidence" value="ECO:0007669"/>
    <property type="project" value="InterPro"/>
</dbReference>
<dbReference type="OrthoDB" id="2015534at2759"/>
<evidence type="ECO:0000313" key="11">
    <source>
        <dbReference type="EMBL" id="KAF7806826.1"/>
    </source>
</evidence>
<organism evidence="11 12">
    <name type="scientific">Senna tora</name>
    <dbReference type="NCBI Taxonomy" id="362788"/>
    <lineage>
        <taxon>Eukaryota</taxon>
        <taxon>Viridiplantae</taxon>
        <taxon>Streptophyta</taxon>
        <taxon>Embryophyta</taxon>
        <taxon>Tracheophyta</taxon>
        <taxon>Spermatophyta</taxon>
        <taxon>Magnoliopsida</taxon>
        <taxon>eudicotyledons</taxon>
        <taxon>Gunneridae</taxon>
        <taxon>Pentapetalae</taxon>
        <taxon>rosids</taxon>
        <taxon>fabids</taxon>
        <taxon>Fabales</taxon>
        <taxon>Fabaceae</taxon>
        <taxon>Caesalpinioideae</taxon>
        <taxon>Cassia clade</taxon>
        <taxon>Senna</taxon>
    </lineage>
</organism>
<dbReference type="Gene3D" id="1.10.287.130">
    <property type="match status" value="1"/>
</dbReference>
<dbReference type="SUPFAM" id="SSF55785">
    <property type="entry name" value="PYP-like sensor domain (PAS domain)"/>
    <property type="match status" value="3"/>
</dbReference>
<reference evidence="11" key="1">
    <citation type="submission" date="2020-09" db="EMBL/GenBank/DDBJ databases">
        <title>Genome-Enabled Discovery of Anthraquinone Biosynthesis in Senna tora.</title>
        <authorList>
            <person name="Kang S.-H."/>
            <person name="Pandey R.P."/>
            <person name="Lee C.-M."/>
            <person name="Sim J.-S."/>
            <person name="Jeong J.-T."/>
            <person name="Choi B.-S."/>
            <person name="Jung M."/>
            <person name="Ginzburg D."/>
            <person name="Zhao K."/>
            <person name="Won S.Y."/>
            <person name="Oh T.-J."/>
            <person name="Yu Y."/>
            <person name="Kim N.-H."/>
            <person name="Lee O.R."/>
            <person name="Lee T.-H."/>
            <person name="Bashyal P."/>
            <person name="Kim T.-S."/>
            <person name="Lee W.-H."/>
            <person name="Kawkins C."/>
            <person name="Kim C.-K."/>
            <person name="Kim J.S."/>
            <person name="Ahn B.O."/>
            <person name="Rhee S.Y."/>
            <person name="Sohng J.K."/>
        </authorList>
    </citation>
    <scope>NUCLEOTIDE SEQUENCE</scope>
    <source>
        <tissue evidence="11">Leaf</tissue>
    </source>
</reference>
<evidence type="ECO:0000256" key="5">
    <source>
        <dbReference type="ARBA" id="ARBA00022991"/>
    </source>
</evidence>
<dbReference type="AlphaFoldDB" id="A0A834W5Q7"/>
<accession>A0A834W5Q7</accession>
<dbReference type="SMART" id="SM00387">
    <property type="entry name" value="HATPase_c"/>
    <property type="match status" value="1"/>
</dbReference>
<sequence>MASANRAAATSLPPPRLLQTSTASNAIPSSYQTTSSIQPFGCVIAVDDPSFRVLAYSDNARDLFGITAQSVLTTTTLEHSEALAIGSDVRTLFSPFGAALLEKAFNAEEVARFNPIWIHARTSGRPFYAILHRIDVGVVIDLEPARTEDPAVSIAGLVQSQKLAGRAISRLQQQTSSFSDGVVESVRELTGCTPFPLRNTCELLMQAFGLQLNVELQLASQLKENRVLRTQTLLCDMLLRDSPTGILTQTPSIMDLMKCDGAAFYYQGNYYPLGVTPTESQVKDIIKWLKAFHTDSSGLSIDSLADAGYPGAASLGDAVCGMTVAYVTEKDFLFWFKSSTKKEIRWGGARHQPEEERDDGEIIHPRSSFKAFLEVVKGPSFALENVEMNAINSLQFILQDSVRESEDRSSKSVGYKELRGLEDLSFMVKEMVRLIETATVPVFAVDLDGHINGWNAKVAELTGLSVEEAMGKSLVHDLVYKESEETVDRLLSRALRGEEDKNVEIKMRTFGPEHHKMAVFIVVNACSSKNYMNNIVGVCFIGQDVTSQKVVMDKLIHLQGDYKAIVHSPSPLIPPIFASDDNTYCSEWNTAMEKLTGWPRGDVIGKLLIGEVFGKICRLKGPNALTKLLIILHNVLDGHNADKFPLLFLDRHGNHVQALLTAKKRVSIDGQTIGAFCFLQIASPELQEALKVQRQQEKHCFAAMKELAYVLQEIKNPLNGIRFTNSLLEGTVLSDDQNEFVEASAACEKQMFKIMQDIDLQSIEDGSLELEKEEFLLGNVINAVVSQVMLLLRERNLQLIRDIPEEVKTLAVFGDQMRIQQVLADFLMNMVRYASASDGWVELHVGPRLKQISDRLTLLHAKFRMACPGEGLPPELIQDMFHSSEWRSQEGLGLSMSRKIVKLMNGEVQYIREAERCYFLIILELPLIQWETSSKTL</sequence>
<keyword evidence="8" id="KW-0675">Receptor</keyword>
<keyword evidence="7" id="KW-0804">Transcription</keyword>
<dbReference type="PANTHER" id="PTHR47876">
    <property type="entry name" value="OS08G0260000 PROTEIN"/>
    <property type="match status" value="1"/>
</dbReference>
<feature type="domain" description="PAS" evidence="10">
    <location>
        <begin position="427"/>
        <end position="498"/>
    </location>
</feature>
<dbReference type="SUPFAM" id="SSF55781">
    <property type="entry name" value="GAF domain-like"/>
    <property type="match status" value="1"/>
</dbReference>
<dbReference type="CDD" id="cd16932">
    <property type="entry name" value="HATPase_Phy-like"/>
    <property type="match status" value="1"/>
</dbReference>
<dbReference type="SUPFAM" id="SSF55874">
    <property type="entry name" value="ATPase domain of HSP90 chaperone/DNA topoisomerase II/histidine kinase"/>
    <property type="match status" value="1"/>
</dbReference>
<dbReference type="InterPro" id="IPR035965">
    <property type="entry name" value="PAS-like_dom_sf"/>
</dbReference>
<dbReference type="FunFam" id="3.30.450.270:FF:000001">
    <property type="entry name" value="Phytochrome"/>
    <property type="match status" value="1"/>
</dbReference>
<dbReference type="InterPro" id="IPR003594">
    <property type="entry name" value="HATPase_dom"/>
</dbReference>
<feature type="domain" description="Histidine kinase" evidence="9">
    <location>
        <begin position="709"/>
        <end position="929"/>
    </location>
</feature>
<dbReference type="EMBL" id="JAAIUW010000012">
    <property type="protein sequence ID" value="KAF7806826.1"/>
    <property type="molecule type" value="Genomic_DNA"/>
</dbReference>
<dbReference type="FunFam" id="3.30.565.10:FF:000044">
    <property type="entry name" value="Phytochrome"/>
    <property type="match status" value="1"/>
</dbReference>
<dbReference type="GO" id="GO:0009584">
    <property type="term" value="P:detection of visible light"/>
    <property type="evidence" value="ECO:0007669"/>
    <property type="project" value="InterPro"/>
</dbReference>
<protein>
    <submittedName>
        <fullName evidence="11">Phytochrome B</fullName>
    </submittedName>
</protein>
<dbReference type="CDD" id="cd00130">
    <property type="entry name" value="PAS"/>
    <property type="match status" value="2"/>
</dbReference>
<comment type="function">
    <text evidence="1">Regulatory photoreceptor which exists in two forms that are reversibly interconvertible by light: the Pr form that absorbs maximally in the red region of the spectrum and the Pfr form that absorbs maximally in the far-red region. Photoconversion of Pr to Pfr induces an array of morphogenic responses, whereas reconversion of Pfr to Pr cancels the induction of those responses. Pfr controls the expression of a number of nuclear genes including those encoding the small subunit of ribulose-bisphosphate carboxylase, chlorophyll A/B binding protein, protochlorophyllide reductase, rRNA, etc. It also controls the expression of its own gene(s) in a negative feedback fashion.</text>
</comment>
<evidence type="ECO:0000256" key="7">
    <source>
        <dbReference type="ARBA" id="ARBA00023163"/>
    </source>
</evidence>
<proteinExistence type="inferred from homology"/>
<dbReference type="PROSITE" id="PS50109">
    <property type="entry name" value="HIS_KIN"/>
    <property type="match status" value="1"/>
</dbReference>
<evidence type="ECO:0000256" key="3">
    <source>
        <dbReference type="ARBA" id="ARBA00022543"/>
    </source>
</evidence>
<keyword evidence="6" id="KW-0805">Transcription regulation</keyword>
<evidence type="ECO:0000259" key="10">
    <source>
        <dbReference type="PROSITE" id="PS50112"/>
    </source>
</evidence>
<dbReference type="InterPro" id="IPR013654">
    <property type="entry name" value="PAS_2"/>
</dbReference>
<evidence type="ECO:0000256" key="1">
    <source>
        <dbReference type="ARBA" id="ARBA00002479"/>
    </source>
</evidence>
<dbReference type="InterPro" id="IPR043150">
    <property type="entry name" value="Phytochrome_PHY_sf"/>
</dbReference>
<dbReference type="NCBIfam" id="TIGR00229">
    <property type="entry name" value="sensory_box"/>
    <property type="match status" value="1"/>
</dbReference>
<dbReference type="Gene3D" id="3.30.450.20">
    <property type="entry name" value="PAS domain"/>
    <property type="match status" value="3"/>
</dbReference>
<dbReference type="Proteomes" id="UP000634136">
    <property type="component" value="Unassembled WGS sequence"/>
</dbReference>
<dbReference type="SMART" id="SM00091">
    <property type="entry name" value="PAS"/>
    <property type="match status" value="2"/>
</dbReference>
<gene>
    <name evidence="11" type="ORF">G2W53_038987</name>
</gene>
<dbReference type="Pfam" id="PF00512">
    <property type="entry name" value="HisKA"/>
    <property type="match status" value="1"/>
</dbReference>
<dbReference type="InterPro" id="IPR003661">
    <property type="entry name" value="HisK_dim/P_dom"/>
</dbReference>
<keyword evidence="3" id="KW-0600">Photoreceptor protein</keyword>
<dbReference type="Pfam" id="PF00360">
    <property type="entry name" value="PHY"/>
    <property type="match status" value="1"/>
</dbReference>
<dbReference type="SMART" id="SM00388">
    <property type="entry name" value="HisKA"/>
    <property type="match status" value="1"/>
</dbReference>
<dbReference type="CDD" id="cd00082">
    <property type="entry name" value="HisKA"/>
    <property type="match status" value="1"/>
</dbReference>
<dbReference type="Gene3D" id="3.30.565.10">
    <property type="entry name" value="Histidine kinase-like ATPase, C-terminal domain"/>
    <property type="match status" value="1"/>
</dbReference>
<evidence type="ECO:0000313" key="12">
    <source>
        <dbReference type="Proteomes" id="UP000634136"/>
    </source>
</evidence>
<dbReference type="InterPro" id="IPR013767">
    <property type="entry name" value="PAS_fold"/>
</dbReference>
<dbReference type="InterPro" id="IPR000014">
    <property type="entry name" value="PAS"/>
</dbReference>
<dbReference type="InterPro" id="IPR044767">
    <property type="entry name" value="Phy_HATPase-like"/>
</dbReference>
<evidence type="ECO:0000256" key="6">
    <source>
        <dbReference type="ARBA" id="ARBA00023015"/>
    </source>
</evidence>
<dbReference type="GO" id="GO:0000155">
    <property type="term" value="F:phosphorelay sensor kinase activity"/>
    <property type="evidence" value="ECO:0007669"/>
    <property type="project" value="InterPro"/>
</dbReference>
<dbReference type="FunFam" id="3.30.450.20:FF:000034">
    <property type="entry name" value="Phytochrome"/>
    <property type="match status" value="1"/>
</dbReference>
<dbReference type="Pfam" id="PF00989">
    <property type="entry name" value="PAS"/>
    <property type="match status" value="2"/>
</dbReference>
<keyword evidence="4" id="KW-0716">Sensory transduction</keyword>